<comment type="caution">
    <text evidence="1">The sequence shown here is derived from an EMBL/GenBank/DDBJ whole genome shotgun (WGS) entry which is preliminary data.</text>
</comment>
<dbReference type="AlphaFoldDB" id="A0A0L8BYI9"/>
<dbReference type="PATRIC" id="fig|106592.7.peg.5624"/>
<proteinExistence type="predicted"/>
<reference evidence="2" key="1">
    <citation type="submission" date="2015-07" db="EMBL/GenBank/DDBJ databases">
        <title>Whole genome sequence of an Ensifer adhaerens strain isolated from a cave pool in the Wind Cave National Park.</title>
        <authorList>
            <person name="Eng W.W.H."/>
            <person name="Gan H.M."/>
            <person name="Barton H.A."/>
            <person name="Savka M.A."/>
        </authorList>
    </citation>
    <scope>NUCLEOTIDE SEQUENCE [LARGE SCALE GENOMIC DNA]</scope>
    <source>
        <strain evidence="2">SD006</strain>
    </source>
</reference>
<dbReference type="EMBL" id="LGAP01000004">
    <property type="protein sequence ID" value="KOF19807.1"/>
    <property type="molecule type" value="Genomic_DNA"/>
</dbReference>
<name>A0A0L8BYI9_ENSAD</name>
<evidence type="ECO:0000313" key="1">
    <source>
        <dbReference type="EMBL" id="KOF19807.1"/>
    </source>
</evidence>
<accession>A0A0L8BYI9</accession>
<organism evidence="1 2">
    <name type="scientific">Ensifer adhaerens</name>
    <name type="common">Sinorhizobium morelense</name>
    <dbReference type="NCBI Taxonomy" id="106592"/>
    <lineage>
        <taxon>Bacteria</taxon>
        <taxon>Pseudomonadati</taxon>
        <taxon>Pseudomonadota</taxon>
        <taxon>Alphaproteobacteria</taxon>
        <taxon>Hyphomicrobiales</taxon>
        <taxon>Rhizobiaceae</taxon>
        <taxon>Sinorhizobium/Ensifer group</taxon>
        <taxon>Ensifer</taxon>
    </lineage>
</organism>
<protein>
    <recommendedName>
        <fullName evidence="3">N-acetyltransferase domain-containing protein</fullName>
    </recommendedName>
</protein>
<evidence type="ECO:0008006" key="3">
    <source>
        <dbReference type="Google" id="ProtNLM"/>
    </source>
</evidence>
<evidence type="ECO:0000313" key="2">
    <source>
        <dbReference type="Proteomes" id="UP000037425"/>
    </source>
</evidence>
<dbReference type="Proteomes" id="UP000037425">
    <property type="component" value="Unassembled WGS sequence"/>
</dbReference>
<gene>
    <name evidence="1" type="ORF">AC244_10530</name>
</gene>
<sequence length="61" mass="6972">MTEERTFAVFLRQVLSEAVALDLPVRLSVLATNPAVAFYRREGLRIQEETPERRYMTAATS</sequence>